<dbReference type="RefSeq" id="WP_143041560.1">
    <property type="nucleotide sequence ID" value="NZ_FNHI01000023.1"/>
</dbReference>
<reference evidence="3" key="1">
    <citation type="submission" date="2016-10" db="EMBL/GenBank/DDBJ databases">
        <authorList>
            <person name="Varghese N."/>
            <person name="Submissions S."/>
        </authorList>
    </citation>
    <scope>NUCLEOTIDE SEQUENCE [LARGE SCALE GENOMIC DNA]</scope>
    <source>
        <strain evidence="3">CGMCC 4.7042</strain>
    </source>
</reference>
<sequence length="94" mass="10608">MSRVADSGGRPRSADGPRGCGAPRTYWEHRGPRTWTEVTVRVRYGDVTGEPAPAFPLVRTARRAPRNVLVERADGTREVKPVRLLRREHPRPAR</sequence>
<dbReference type="AlphaFoldDB" id="A0A1H0A895"/>
<dbReference type="OrthoDB" id="4248023at2"/>
<name>A0A1H0A895_9ACTN</name>
<evidence type="ECO:0000313" key="2">
    <source>
        <dbReference type="EMBL" id="SDN29637.1"/>
    </source>
</evidence>
<gene>
    <name evidence="2" type="ORF">SAMN05444921_123135</name>
</gene>
<protein>
    <submittedName>
        <fullName evidence="2">Uncharacterized protein</fullName>
    </submittedName>
</protein>
<feature type="region of interest" description="Disordered" evidence="1">
    <location>
        <begin position="1"/>
        <end position="29"/>
    </location>
</feature>
<dbReference type="EMBL" id="FNHI01000023">
    <property type="protein sequence ID" value="SDN29637.1"/>
    <property type="molecule type" value="Genomic_DNA"/>
</dbReference>
<evidence type="ECO:0000313" key="3">
    <source>
        <dbReference type="Proteomes" id="UP000199063"/>
    </source>
</evidence>
<dbReference type="GeneID" id="40833033"/>
<dbReference type="Proteomes" id="UP000199063">
    <property type="component" value="Unassembled WGS sequence"/>
</dbReference>
<organism evidence="2 3">
    <name type="scientific">Streptomyces wuyuanensis</name>
    <dbReference type="NCBI Taxonomy" id="1196353"/>
    <lineage>
        <taxon>Bacteria</taxon>
        <taxon>Bacillati</taxon>
        <taxon>Actinomycetota</taxon>
        <taxon>Actinomycetes</taxon>
        <taxon>Kitasatosporales</taxon>
        <taxon>Streptomycetaceae</taxon>
        <taxon>Streptomyces</taxon>
    </lineage>
</organism>
<accession>A0A1H0A895</accession>
<evidence type="ECO:0000256" key="1">
    <source>
        <dbReference type="SAM" id="MobiDB-lite"/>
    </source>
</evidence>
<proteinExistence type="predicted"/>
<keyword evidence="3" id="KW-1185">Reference proteome</keyword>